<evidence type="ECO:0000256" key="4">
    <source>
        <dbReference type="ARBA" id="ARBA00022614"/>
    </source>
</evidence>
<feature type="non-terminal residue" evidence="18">
    <location>
        <position position="1"/>
    </location>
</feature>
<keyword evidence="3" id="KW-0723">Serine/threonine-protein kinase</keyword>
<feature type="chain" id="PRO_5047047156" description="Protein kinase domain-containing protein" evidence="16">
    <location>
        <begin position="30"/>
        <end position="973"/>
    </location>
</feature>
<dbReference type="InterPro" id="IPR017441">
    <property type="entry name" value="Protein_kinase_ATP_BS"/>
</dbReference>
<dbReference type="PROSITE" id="PS00108">
    <property type="entry name" value="PROTEIN_KINASE_ST"/>
    <property type="match status" value="1"/>
</dbReference>
<dbReference type="PROSITE" id="PS00107">
    <property type="entry name" value="PROTEIN_KINASE_ATP"/>
    <property type="match status" value="1"/>
</dbReference>
<feature type="binding site" evidence="14">
    <location>
        <position position="727"/>
    </location>
    <ligand>
        <name>ATP</name>
        <dbReference type="ChEBI" id="CHEBI:30616"/>
    </ligand>
</feature>
<dbReference type="CDD" id="cd14066">
    <property type="entry name" value="STKc_IRAK"/>
    <property type="match status" value="1"/>
</dbReference>
<feature type="transmembrane region" description="Helical" evidence="15">
    <location>
        <begin position="615"/>
        <end position="636"/>
    </location>
</feature>
<dbReference type="PROSITE" id="PS50011">
    <property type="entry name" value="PROTEIN_KINASE_DOM"/>
    <property type="match status" value="1"/>
</dbReference>
<feature type="signal peptide" evidence="16">
    <location>
        <begin position="1"/>
        <end position="29"/>
    </location>
</feature>
<dbReference type="Pfam" id="PF00560">
    <property type="entry name" value="LRR_1"/>
    <property type="match status" value="6"/>
</dbReference>
<evidence type="ECO:0000256" key="6">
    <source>
        <dbReference type="ARBA" id="ARBA00022692"/>
    </source>
</evidence>
<evidence type="ECO:0000256" key="14">
    <source>
        <dbReference type="PROSITE-ProRule" id="PRU10141"/>
    </source>
</evidence>
<sequence length="973" mass="105209">LLSFPSSSLMAFLRAFSLLFLLFISVSSAATSERSSLLSFKASLETSPSLLTSWNRSSPSPCSWVGVTCRFGKVNSLSLPSMSLKGNLPPSLFSSLPFLTDLDLSDNSLSGLIPPQLGRLKHLQTLSLSGNSLTGPLPSRLVGSLPRLLYLDLSDNRLSGPLPPSFLLSFPSLSSLDVSNNSLSGLIPPEIGKLSNLSDLYMGENKLSGLIPPQIEIPVSLWNSTNLMEFSASYNRLGGYLPPEIGNAVSLKRLVLSDNQLRGVIPREVGKLTSLSFLNLNSNELRGEIPTELGDCTSLTTLDLGKNNLQGEIPVKITALAQLQCLPSAYFHQTEMPDLSFLQHRGIFDLSHNGLTGPIPEELGGCVVVVEILLSNNRLSGEIPSSLSRLTNLTNLDLSGNSLTGSIPQELGHSPKLQGLNLASNHLNGPIPKSFGLLGSLVKLNLSKNKLDGSLPASLGNLKELTHMDLSFNKLSGELPSELSKMLNLVGIYIQQNSVNLLTGSLPRSLGNLSYLTNLDLHQNHFTGEIPSELGSLMQLELLDVSENNISGDIPTQICGLAILRFLNLAKNRLQGEVPSEGVCNDPSKAMFSGNKALCGSVIGFDCKSDEKTLLSAWGLSGIVIGSMIIVLAAVFSLRRYVTRRRVNDPEESFVDDQNLYFLSGSRSREPLSINVAMFEQPLLKVSLADIVEGTDRFCKKNIIGDGGFGTVYKACLHGGKTVAVKKLSDAKTQGNREFMAEMETLGKVKHPNLVSLIGYCSFSEEKLLVYEYMVNGSLDHWLRNQTGILDVLDWSKRLKIAVGAARGLAFLHHGFIPHIIHRDIKASNILLDSEFEPKVADFGLARLISACETHVSTIIAGTFGYIPPEYGQSARATTKGDVYSFGVILLELVTGKEPTGPDFKESEGGNLVGWVVQKINRGRAVDVLDPLVVTAGFKQSMLRVLQIAVHCIAATPASRPSMLDVLKSLKEI</sequence>
<dbReference type="InterPro" id="IPR050647">
    <property type="entry name" value="Plant_LRR-RLKs"/>
</dbReference>
<evidence type="ECO:0000313" key="18">
    <source>
        <dbReference type="EMBL" id="KAH0861368.1"/>
    </source>
</evidence>
<keyword evidence="16" id="KW-0732">Signal</keyword>
<proteinExistence type="inferred from homology"/>
<dbReference type="InterPro" id="IPR001611">
    <property type="entry name" value="Leu-rich_rpt"/>
</dbReference>
<dbReference type="Gene3D" id="1.10.510.10">
    <property type="entry name" value="Transferase(Phosphotransferase) domain 1"/>
    <property type="match status" value="1"/>
</dbReference>
<keyword evidence="10 14" id="KW-0067">ATP-binding</keyword>
<evidence type="ECO:0000256" key="8">
    <source>
        <dbReference type="ARBA" id="ARBA00022741"/>
    </source>
</evidence>
<evidence type="ECO:0000256" key="15">
    <source>
        <dbReference type="SAM" id="Phobius"/>
    </source>
</evidence>
<dbReference type="PRINTS" id="PR00019">
    <property type="entry name" value="LEURICHRPT"/>
</dbReference>
<protein>
    <recommendedName>
        <fullName evidence="17">Protein kinase domain-containing protein</fullName>
    </recommendedName>
</protein>
<evidence type="ECO:0000256" key="9">
    <source>
        <dbReference type="ARBA" id="ARBA00022777"/>
    </source>
</evidence>
<keyword evidence="11 15" id="KW-1133">Transmembrane helix</keyword>
<dbReference type="PANTHER" id="PTHR48056:SF58">
    <property type="entry name" value="LEUCINE-RICH REPEAT RECEPTOR PROTEIN KINASE MSP1-LIKE ISOFORM X1"/>
    <property type="match status" value="1"/>
</dbReference>
<comment type="subcellular location">
    <subcellularLocation>
        <location evidence="1">Membrane</location>
    </subcellularLocation>
</comment>
<name>A0ABQ7XZM3_BRANA</name>
<dbReference type="InterPro" id="IPR001245">
    <property type="entry name" value="Ser-Thr/Tyr_kinase_cat_dom"/>
</dbReference>
<keyword evidence="8 14" id="KW-0547">Nucleotide-binding</keyword>
<dbReference type="SUPFAM" id="SSF56112">
    <property type="entry name" value="Protein kinase-like (PK-like)"/>
    <property type="match status" value="1"/>
</dbReference>
<dbReference type="PROSITE" id="PS51450">
    <property type="entry name" value="LRR"/>
    <property type="match status" value="1"/>
</dbReference>
<dbReference type="PANTHER" id="PTHR48056">
    <property type="entry name" value="LRR RECEPTOR-LIKE SERINE/THREONINE-PROTEIN KINASE-RELATED"/>
    <property type="match status" value="1"/>
</dbReference>
<evidence type="ECO:0000256" key="2">
    <source>
        <dbReference type="ARBA" id="ARBA00008684"/>
    </source>
</evidence>
<dbReference type="InterPro" id="IPR000719">
    <property type="entry name" value="Prot_kinase_dom"/>
</dbReference>
<keyword evidence="12 15" id="KW-0472">Membrane</keyword>
<keyword evidence="19" id="KW-1185">Reference proteome</keyword>
<dbReference type="SMART" id="SM00369">
    <property type="entry name" value="LRR_TYP"/>
    <property type="match status" value="10"/>
</dbReference>
<dbReference type="Pfam" id="PF07714">
    <property type="entry name" value="PK_Tyr_Ser-Thr"/>
    <property type="match status" value="1"/>
</dbReference>
<keyword evidence="4" id="KW-0433">Leucine-rich repeat</keyword>
<feature type="domain" description="Protein kinase" evidence="17">
    <location>
        <begin position="698"/>
        <end position="973"/>
    </location>
</feature>
<evidence type="ECO:0000313" key="19">
    <source>
        <dbReference type="Proteomes" id="UP000824890"/>
    </source>
</evidence>
<keyword evidence="9" id="KW-0418">Kinase</keyword>
<dbReference type="Gene3D" id="3.30.200.20">
    <property type="entry name" value="Phosphorylase Kinase, domain 1"/>
    <property type="match status" value="1"/>
</dbReference>
<keyword evidence="5" id="KW-0808">Transferase</keyword>
<comment type="caution">
    <text evidence="18">The sequence shown here is derived from an EMBL/GenBank/DDBJ whole genome shotgun (WGS) entry which is preliminary data.</text>
</comment>
<evidence type="ECO:0000256" key="13">
    <source>
        <dbReference type="ARBA" id="ARBA00023180"/>
    </source>
</evidence>
<reference evidence="18 19" key="1">
    <citation type="submission" date="2021-05" db="EMBL/GenBank/DDBJ databases">
        <title>Genome Assembly of Synthetic Allotetraploid Brassica napus Reveals Homoeologous Exchanges between Subgenomes.</title>
        <authorList>
            <person name="Davis J.T."/>
        </authorList>
    </citation>
    <scope>NUCLEOTIDE SEQUENCE [LARGE SCALE GENOMIC DNA]</scope>
    <source>
        <strain evidence="19">cv. Da-Ae</strain>
        <tissue evidence="18">Seedling</tissue>
    </source>
</reference>
<evidence type="ECO:0000256" key="16">
    <source>
        <dbReference type="SAM" id="SignalP"/>
    </source>
</evidence>
<evidence type="ECO:0000256" key="7">
    <source>
        <dbReference type="ARBA" id="ARBA00022737"/>
    </source>
</evidence>
<dbReference type="Pfam" id="PF13855">
    <property type="entry name" value="LRR_8"/>
    <property type="match status" value="3"/>
</dbReference>
<dbReference type="Gene3D" id="3.80.10.10">
    <property type="entry name" value="Ribonuclease Inhibitor"/>
    <property type="match status" value="4"/>
</dbReference>
<dbReference type="SUPFAM" id="SSF52058">
    <property type="entry name" value="L domain-like"/>
    <property type="match status" value="2"/>
</dbReference>
<dbReference type="Pfam" id="PF08263">
    <property type="entry name" value="LRRNT_2"/>
    <property type="match status" value="1"/>
</dbReference>
<dbReference type="InterPro" id="IPR008271">
    <property type="entry name" value="Ser/Thr_kinase_AS"/>
</dbReference>
<dbReference type="SMART" id="SM00365">
    <property type="entry name" value="LRR_SD22"/>
    <property type="match status" value="5"/>
</dbReference>
<keyword evidence="6 15" id="KW-0812">Transmembrane</keyword>
<evidence type="ECO:0000256" key="5">
    <source>
        <dbReference type="ARBA" id="ARBA00022679"/>
    </source>
</evidence>
<dbReference type="InterPro" id="IPR013210">
    <property type="entry name" value="LRR_N_plant-typ"/>
</dbReference>
<gene>
    <name evidence="18" type="ORF">HID58_089629</name>
</gene>
<evidence type="ECO:0000256" key="10">
    <source>
        <dbReference type="ARBA" id="ARBA00022840"/>
    </source>
</evidence>
<evidence type="ECO:0000256" key="1">
    <source>
        <dbReference type="ARBA" id="ARBA00004370"/>
    </source>
</evidence>
<evidence type="ECO:0000259" key="17">
    <source>
        <dbReference type="PROSITE" id="PS50011"/>
    </source>
</evidence>
<organism evidence="18 19">
    <name type="scientific">Brassica napus</name>
    <name type="common">Rape</name>
    <dbReference type="NCBI Taxonomy" id="3708"/>
    <lineage>
        <taxon>Eukaryota</taxon>
        <taxon>Viridiplantae</taxon>
        <taxon>Streptophyta</taxon>
        <taxon>Embryophyta</taxon>
        <taxon>Tracheophyta</taxon>
        <taxon>Spermatophyta</taxon>
        <taxon>Magnoliopsida</taxon>
        <taxon>eudicotyledons</taxon>
        <taxon>Gunneridae</taxon>
        <taxon>Pentapetalae</taxon>
        <taxon>rosids</taxon>
        <taxon>malvids</taxon>
        <taxon>Brassicales</taxon>
        <taxon>Brassicaceae</taxon>
        <taxon>Brassiceae</taxon>
        <taxon>Brassica</taxon>
    </lineage>
</organism>
<accession>A0ABQ7XZM3</accession>
<comment type="similarity">
    <text evidence="2">Belongs to the protein kinase superfamily. Ser/Thr protein kinase family.</text>
</comment>
<evidence type="ECO:0000256" key="3">
    <source>
        <dbReference type="ARBA" id="ARBA00022527"/>
    </source>
</evidence>
<dbReference type="InterPro" id="IPR032675">
    <property type="entry name" value="LRR_dom_sf"/>
</dbReference>
<evidence type="ECO:0000256" key="11">
    <source>
        <dbReference type="ARBA" id="ARBA00022989"/>
    </source>
</evidence>
<dbReference type="InterPro" id="IPR003591">
    <property type="entry name" value="Leu-rich_rpt_typical-subtyp"/>
</dbReference>
<dbReference type="InterPro" id="IPR011009">
    <property type="entry name" value="Kinase-like_dom_sf"/>
</dbReference>
<dbReference type="Proteomes" id="UP000824890">
    <property type="component" value="Unassembled WGS sequence"/>
</dbReference>
<keyword evidence="7" id="KW-0677">Repeat</keyword>
<dbReference type="SMART" id="SM00220">
    <property type="entry name" value="S_TKc"/>
    <property type="match status" value="1"/>
</dbReference>
<keyword evidence="13" id="KW-0325">Glycoprotein</keyword>
<dbReference type="EMBL" id="JAGKQM010000019">
    <property type="protein sequence ID" value="KAH0861368.1"/>
    <property type="molecule type" value="Genomic_DNA"/>
</dbReference>
<evidence type="ECO:0000256" key="12">
    <source>
        <dbReference type="ARBA" id="ARBA00023136"/>
    </source>
</evidence>
<dbReference type="Pfam" id="PF13516">
    <property type="entry name" value="LRR_6"/>
    <property type="match status" value="1"/>
</dbReference>